<feature type="domain" description="Fimbrial-type adhesion" evidence="6">
    <location>
        <begin position="26"/>
        <end position="187"/>
    </location>
</feature>
<sequence>MKFKISALLLAMSALSANAATDLGLITFDGAVSDTTCKVTTNNGLDAHNVTISMPVVTKSAVIDGTAATKEFELKLSECDTTLTKAAISFTSQQFAELSTGTLKPDTTVSGAAENVNIALFNNGNGTTDQVKIGDPADASQELDLSATNGGVFAYVAKYVPSADMDATSNPIIAGKVNTNATFTMTYE</sequence>
<dbReference type="Gene3D" id="2.60.40.1090">
    <property type="entry name" value="Fimbrial-type adhesion domain"/>
    <property type="match status" value="1"/>
</dbReference>
<comment type="similarity">
    <text evidence="2">Belongs to the fimbrial protein family.</text>
</comment>
<dbReference type="InterPro" id="IPR000259">
    <property type="entry name" value="Adhesion_dom_fimbrial"/>
</dbReference>
<dbReference type="InterPro" id="IPR008966">
    <property type="entry name" value="Adhesion_dom_sf"/>
</dbReference>
<keyword evidence="3 5" id="KW-0732">Signal</keyword>
<evidence type="ECO:0000313" key="8">
    <source>
        <dbReference type="Proteomes" id="UP001275664"/>
    </source>
</evidence>
<evidence type="ECO:0000313" key="7">
    <source>
        <dbReference type="EMBL" id="MDX6041840.1"/>
    </source>
</evidence>
<comment type="subcellular location">
    <subcellularLocation>
        <location evidence="1">Fimbrium</location>
    </subcellularLocation>
</comment>
<dbReference type="Proteomes" id="UP001275664">
    <property type="component" value="Unassembled WGS sequence"/>
</dbReference>
<keyword evidence="4" id="KW-0281">Fimbrium</keyword>
<evidence type="ECO:0000256" key="1">
    <source>
        <dbReference type="ARBA" id="ARBA00004561"/>
    </source>
</evidence>
<feature type="chain" id="PRO_5045883100" evidence="5">
    <location>
        <begin position="20"/>
        <end position="188"/>
    </location>
</feature>
<dbReference type="Pfam" id="PF00419">
    <property type="entry name" value="Fimbrial"/>
    <property type="match status" value="1"/>
</dbReference>
<dbReference type="RefSeq" id="WP_319786603.1">
    <property type="nucleotide sequence ID" value="NZ_JAWXRD010000038.1"/>
</dbReference>
<organism evidence="7 8">
    <name type="scientific">Scandinavium lactucae</name>
    <dbReference type="NCBI Taxonomy" id="3095028"/>
    <lineage>
        <taxon>Bacteria</taxon>
        <taxon>Pseudomonadati</taxon>
        <taxon>Pseudomonadota</taxon>
        <taxon>Gammaproteobacteria</taxon>
        <taxon>Enterobacterales</taxon>
        <taxon>Enterobacteriaceae</taxon>
        <taxon>Scandinavium</taxon>
    </lineage>
</organism>
<dbReference type="PANTHER" id="PTHR33420:SF12">
    <property type="entry name" value="FIMBRIN-LIKE PROTEIN FIMI-RELATED"/>
    <property type="match status" value="1"/>
</dbReference>
<comment type="caution">
    <text evidence="7">The sequence shown here is derived from an EMBL/GenBank/DDBJ whole genome shotgun (WGS) entry which is preliminary data.</text>
</comment>
<proteinExistence type="inferred from homology"/>
<dbReference type="PANTHER" id="PTHR33420">
    <property type="entry name" value="FIMBRIAL SUBUNIT ELFA-RELATED"/>
    <property type="match status" value="1"/>
</dbReference>
<reference evidence="7 8" key="1">
    <citation type="submission" date="2023-11" db="EMBL/GenBank/DDBJ databases">
        <title>Scandinavium wanjuensis sp. nov., isolated from lettuce South Korea.</title>
        <authorList>
            <person name="Park J."/>
            <person name="Park S."/>
            <person name="Oh K.K."/>
            <person name="Cho G.S."/>
            <person name="Franz C.M.A.P."/>
        </authorList>
    </citation>
    <scope>NUCLEOTIDE SEQUENCE [LARGE SCALE GENOMIC DNA]</scope>
    <source>
        <strain evidence="7 8">V105_6</strain>
    </source>
</reference>
<feature type="signal peptide" evidence="5">
    <location>
        <begin position="1"/>
        <end position="19"/>
    </location>
</feature>
<evidence type="ECO:0000256" key="2">
    <source>
        <dbReference type="ARBA" id="ARBA00006671"/>
    </source>
</evidence>
<accession>A0ABU4QRC9</accession>
<evidence type="ECO:0000256" key="4">
    <source>
        <dbReference type="ARBA" id="ARBA00023263"/>
    </source>
</evidence>
<evidence type="ECO:0000256" key="5">
    <source>
        <dbReference type="SAM" id="SignalP"/>
    </source>
</evidence>
<name>A0ABU4QRC9_9ENTR</name>
<protein>
    <submittedName>
        <fullName evidence="7">Fimbrial protein</fullName>
    </submittedName>
</protein>
<keyword evidence="8" id="KW-1185">Reference proteome</keyword>
<dbReference type="InterPro" id="IPR036937">
    <property type="entry name" value="Adhesion_dom_fimbrial_sf"/>
</dbReference>
<dbReference type="InterPro" id="IPR050263">
    <property type="entry name" value="Bact_Fimbrial_Adh_Pro"/>
</dbReference>
<gene>
    <name evidence="7" type="ORF">SIK69_16760</name>
</gene>
<dbReference type="EMBL" id="JAWXRD010000038">
    <property type="protein sequence ID" value="MDX6041840.1"/>
    <property type="molecule type" value="Genomic_DNA"/>
</dbReference>
<evidence type="ECO:0000256" key="3">
    <source>
        <dbReference type="ARBA" id="ARBA00022729"/>
    </source>
</evidence>
<dbReference type="SUPFAM" id="SSF49401">
    <property type="entry name" value="Bacterial adhesins"/>
    <property type="match status" value="1"/>
</dbReference>
<evidence type="ECO:0000259" key="6">
    <source>
        <dbReference type="Pfam" id="PF00419"/>
    </source>
</evidence>